<evidence type="ECO:0000313" key="1">
    <source>
        <dbReference type="EMBL" id="AMM53497.1"/>
    </source>
</evidence>
<reference evidence="1 2" key="2">
    <citation type="journal article" date="2016" name="Int. J. Syst. Evol. Microbiol.">
        <title>Pyrococcus kukulkanii sp. nov., a hyperthermophilic, piezophilic archaeon isolated from a deep-sea hydrothermal vent.</title>
        <authorList>
            <person name="Callac N."/>
            <person name="Oger P."/>
            <person name="Lesongeur F."/>
            <person name="Rattray J.E."/>
            <person name="Vannier P."/>
            <person name="Michoud G."/>
            <person name="Beauverger M."/>
            <person name="Gayet N."/>
            <person name="Rouxel O."/>
            <person name="Jebbar M."/>
            <person name="Godfroy A."/>
        </authorList>
    </citation>
    <scope>NUCLEOTIDE SEQUENCE [LARGE SCALE GENOMIC DNA]</scope>
    <source>
        <strain evidence="1 2">NCB100</strain>
    </source>
</reference>
<dbReference type="EMBL" id="CP010835">
    <property type="protein sequence ID" value="AMM53497.1"/>
    <property type="molecule type" value="Genomic_DNA"/>
</dbReference>
<dbReference type="RefSeq" id="WP_068320714.1">
    <property type="nucleotide sequence ID" value="NZ_CP010835.1"/>
</dbReference>
<name>A0A127B8J2_9EURY</name>
<dbReference type="AlphaFoldDB" id="A0A127B8J2"/>
<dbReference type="Gene3D" id="3.30.920.30">
    <property type="entry name" value="Hypothetical protein"/>
    <property type="match status" value="1"/>
</dbReference>
<evidence type="ECO:0008006" key="3">
    <source>
        <dbReference type="Google" id="ProtNLM"/>
    </source>
</evidence>
<proteinExistence type="predicted"/>
<dbReference type="Proteomes" id="UP000070587">
    <property type="component" value="Chromosome"/>
</dbReference>
<organism evidence="1 2">
    <name type="scientific">Pyrococcus kukulkanii</name>
    <dbReference type="NCBI Taxonomy" id="1609559"/>
    <lineage>
        <taxon>Archaea</taxon>
        <taxon>Methanobacteriati</taxon>
        <taxon>Methanobacteriota</taxon>
        <taxon>Thermococci</taxon>
        <taxon>Thermococcales</taxon>
        <taxon>Thermococcaceae</taxon>
        <taxon>Pyrococcus</taxon>
    </lineage>
</organism>
<dbReference type="GeneID" id="28490684"/>
<reference evidence="2" key="1">
    <citation type="submission" date="2015-02" db="EMBL/GenBank/DDBJ databases">
        <title>Pyrococcus kukulkanii sp. nov., a novel hyperthermophilic archaeon isolated from a deep-sea hydrothermal vent at the Guaymas Basin.</title>
        <authorList>
            <person name="Oger P.M."/>
            <person name="Callac N."/>
            <person name="Jebbar M."/>
            <person name="Godfroy A."/>
        </authorList>
    </citation>
    <scope>NUCLEOTIDE SEQUENCE [LARGE SCALE GENOMIC DNA]</scope>
    <source>
        <strain evidence="2">NCB100</strain>
    </source>
</reference>
<gene>
    <name evidence="1" type="ORF">TQ32_02580</name>
</gene>
<dbReference type="InterPro" id="IPR038570">
    <property type="entry name" value="HicA_sf"/>
</dbReference>
<accession>A0A127B8J2</accession>
<protein>
    <recommendedName>
        <fullName evidence="3">Type II toxin-antitoxin system HicA family toxin</fullName>
    </recommendedName>
</protein>
<dbReference type="KEGG" id="pyc:TQ32_02580"/>
<evidence type="ECO:0000313" key="2">
    <source>
        <dbReference type="Proteomes" id="UP000070587"/>
    </source>
</evidence>
<dbReference type="PATRIC" id="fig|1609559.3.peg.526"/>
<dbReference type="STRING" id="1609559.TQ32_02580"/>
<dbReference type="OrthoDB" id="100431at2157"/>
<sequence length="103" mass="12254">MRKTYKGRQIISSLKKKGFKEENRDHVYLTLLIGGKETKIKTKISHSHKSKQLPPWILIEIAKQLGFKDPKTHKVDWQAFYNFIDCPMDYNQYIQYLQQKGII</sequence>